<sequence length="258" mass="30210">MKVRNKTRWVQHKQGYHIVFVTGKSDSRCNQQIHQENMQFHDVLQFDHIDSYHNLTLSVLYSLHFLHNLSLPVQYILKTDSDCVVNYPLLHKLLDQIPPSSASRDRVYMGACRRNTKYNVYDASKKNFIPISLTQNELWYSYYVTGGGYVLSYSLLPELLVGASHLKFIGHFEDVNVGRALELVGVKCIDRSSVWIHRHGCPDKQSCLKAVVMHPKHDKDEIDRFYSYLASVVCYQHNSNRFSCISTRWPFRLRYPFF</sequence>
<dbReference type="OrthoDB" id="6381420at2759"/>
<evidence type="ECO:0000313" key="11">
    <source>
        <dbReference type="EMBL" id="CBK24037.2"/>
    </source>
</evidence>
<evidence type="ECO:0000256" key="9">
    <source>
        <dbReference type="ARBA" id="ARBA00023136"/>
    </source>
</evidence>
<accession>D8M7J8</accession>
<evidence type="ECO:0000256" key="3">
    <source>
        <dbReference type="ARBA" id="ARBA00022676"/>
    </source>
</evidence>
<dbReference type="InterPro" id="IPR002659">
    <property type="entry name" value="Glyco_trans_31"/>
</dbReference>
<evidence type="ECO:0000256" key="6">
    <source>
        <dbReference type="ARBA" id="ARBA00022968"/>
    </source>
</evidence>
<dbReference type="InParanoid" id="D8M7J8"/>
<protein>
    <recommendedName>
        <fullName evidence="10">Hexosyltransferase</fullName>
        <ecNumber evidence="10">2.4.1.-</ecNumber>
    </recommendedName>
</protein>
<dbReference type="EMBL" id="FN668672">
    <property type="protein sequence ID" value="CBK24037.2"/>
    <property type="molecule type" value="Genomic_DNA"/>
</dbReference>
<evidence type="ECO:0000256" key="7">
    <source>
        <dbReference type="ARBA" id="ARBA00022989"/>
    </source>
</evidence>
<gene>
    <name evidence="11" type="ORF">GSBLH_T00003827001</name>
</gene>
<keyword evidence="7" id="KW-1133">Transmembrane helix</keyword>
<organism evidence="11">
    <name type="scientific">Blastocystis hominis</name>
    <dbReference type="NCBI Taxonomy" id="12968"/>
    <lineage>
        <taxon>Eukaryota</taxon>
        <taxon>Sar</taxon>
        <taxon>Stramenopiles</taxon>
        <taxon>Bigyra</taxon>
        <taxon>Opalozoa</taxon>
        <taxon>Opalinata</taxon>
        <taxon>Blastocystidae</taxon>
        <taxon>Blastocystis</taxon>
    </lineage>
</organism>
<dbReference type="PANTHER" id="PTHR11214">
    <property type="entry name" value="BETA-1,3-N-ACETYLGLUCOSAMINYLTRANSFERASE"/>
    <property type="match status" value="1"/>
</dbReference>
<comment type="similarity">
    <text evidence="2 10">Belongs to the glycosyltransferase 31 family.</text>
</comment>
<keyword evidence="3 10" id="KW-0328">Glycosyltransferase</keyword>
<keyword evidence="12" id="KW-1185">Reference proteome</keyword>
<dbReference type="Proteomes" id="UP000008312">
    <property type="component" value="Unassembled WGS sequence"/>
</dbReference>
<evidence type="ECO:0000313" key="12">
    <source>
        <dbReference type="Proteomes" id="UP000008312"/>
    </source>
</evidence>
<dbReference type="Pfam" id="PF01762">
    <property type="entry name" value="Galactosyl_T"/>
    <property type="match status" value="1"/>
</dbReference>
<keyword evidence="4" id="KW-0808">Transferase</keyword>
<keyword evidence="9" id="KW-0472">Membrane</keyword>
<dbReference type="EC" id="2.4.1.-" evidence="10"/>
<name>D8M7J8_BLAHO</name>
<keyword evidence="8 10" id="KW-0333">Golgi apparatus</keyword>
<keyword evidence="5" id="KW-0812">Transmembrane</keyword>
<dbReference type="GO" id="GO:0016758">
    <property type="term" value="F:hexosyltransferase activity"/>
    <property type="evidence" value="ECO:0007669"/>
    <property type="project" value="InterPro"/>
</dbReference>
<dbReference type="Gene3D" id="3.90.550.50">
    <property type="match status" value="1"/>
</dbReference>
<dbReference type="GeneID" id="24920889"/>
<dbReference type="PANTHER" id="PTHR11214:SF3">
    <property type="entry name" value="BETA-1,3-GALACTOSYLTRANSFERASE 6"/>
    <property type="match status" value="1"/>
</dbReference>
<dbReference type="GO" id="GO:0000139">
    <property type="term" value="C:Golgi membrane"/>
    <property type="evidence" value="ECO:0007669"/>
    <property type="project" value="UniProtKB-SubCell"/>
</dbReference>
<reference evidence="11" key="1">
    <citation type="submission" date="2010-02" db="EMBL/GenBank/DDBJ databases">
        <title>Sequencing and annotation of the Blastocystis hominis genome.</title>
        <authorList>
            <person name="Wincker P."/>
        </authorList>
    </citation>
    <scope>NUCLEOTIDE SEQUENCE</scope>
    <source>
        <strain evidence="11">Singapore isolate B</strain>
    </source>
</reference>
<evidence type="ECO:0000256" key="4">
    <source>
        <dbReference type="ARBA" id="ARBA00022679"/>
    </source>
</evidence>
<evidence type="ECO:0000256" key="1">
    <source>
        <dbReference type="ARBA" id="ARBA00004323"/>
    </source>
</evidence>
<evidence type="ECO:0000256" key="8">
    <source>
        <dbReference type="ARBA" id="ARBA00023034"/>
    </source>
</evidence>
<evidence type="ECO:0000256" key="2">
    <source>
        <dbReference type="ARBA" id="ARBA00008661"/>
    </source>
</evidence>
<keyword evidence="6" id="KW-0735">Signal-anchor</keyword>
<dbReference type="RefSeq" id="XP_012898085.1">
    <property type="nucleotide sequence ID" value="XM_013042631.1"/>
</dbReference>
<comment type="subcellular location">
    <subcellularLocation>
        <location evidence="1 10">Golgi apparatus membrane</location>
        <topology evidence="1 10">Single-pass type II membrane protein</topology>
    </subcellularLocation>
</comment>
<dbReference type="GO" id="GO:0006493">
    <property type="term" value="P:protein O-linked glycosylation"/>
    <property type="evidence" value="ECO:0007669"/>
    <property type="project" value="TreeGrafter"/>
</dbReference>
<evidence type="ECO:0000256" key="5">
    <source>
        <dbReference type="ARBA" id="ARBA00022692"/>
    </source>
</evidence>
<dbReference type="AlphaFoldDB" id="D8M7J8"/>
<evidence type="ECO:0000256" key="10">
    <source>
        <dbReference type="RuleBase" id="RU363063"/>
    </source>
</evidence>
<proteinExistence type="inferred from homology"/>